<gene>
    <name evidence="9" type="primary">LOC101241405</name>
</gene>
<protein>
    <recommendedName>
        <fullName evidence="1">protein-tyrosine-phosphatase</fullName>
        <ecNumber evidence="1">3.1.3.48</ecNumber>
    </recommendedName>
</protein>
<dbReference type="GeneID" id="101241405"/>
<feature type="domain" description="Tyrosine specific protein phosphatases" evidence="7">
    <location>
        <begin position="206"/>
        <end position="282"/>
    </location>
</feature>
<evidence type="ECO:0000256" key="5">
    <source>
        <dbReference type="SAM" id="MobiDB-lite"/>
    </source>
</evidence>
<keyword evidence="8" id="KW-1185">Reference proteome</keyword>
<reference evidence="9" key="1">
    <citation type="submission" date="2025-08" db="UniProtKB">
        <authorList>
            <consortium name="RefSeq"/>
        </authorList>
    </citation>
    <scope>IDENTIFICATION</scope>
</reference>
<feature type="region of interest" description="Disordered" evidence="5">
    <location>
        <begin position="690"/>
        <end position="719"/>
    </location>
</feature>
<evidence type="ECO:0000256" key="1">
    <source>
        <dbReference type="ARBA" id="ARBA00013064"/>
    </source>
</evidence>
<evidence type="ECO:0000256" key="4">
    <source>
        <dbReference type="ARBA" id="ARBA00034734"/>
    </source>
</evidence>
<dbReference type="InterPro" id="IPR016130">
    <property type="entry name" value="Tyr_Pase_AS"/>
</dbReference>
<evidence type="ECO:0000256" key="3">
    <source>
        <dbReference type="ARBA" id="ARBA00022912"/>
    </source>
</evidence>
<feature type="compositionally biased region" description="Basic and acidic residues" evidence="5">
    <location>
        <begin position="690"/>
        <end position="703"/>
    </location>
</feature>
<dbReference type="InterPro" id="IPR000387">
    <property type="entry name" value="Tyr_Pase_dom"/>
</dbReference>
<dbReference type="RefSeq" id="XP_065674542.1">
    <property type="nucleotide sequence ID" value="XM_065818470.1"/>
</dbReference>
<comment type="similarity">
    <text evidence="4">Belongs to the protein-tyrosine phosphatase family. Non-receptor class 4 subfamily.</text>
</comment>
<dbReference type="InterPro" id="IPR003595">
    <property type="entry name" value="Tyr_Pase_cat"/>
</dbReference>
<dbReference type="InterPro" id="IPR000242">
    <property type="entry name" value="PTP_cat"/>
</dbReference>
<dbReference type="SMART" id="SM00404">
    <property type="entry name" value="PTPc_motif"/>
    <property type="match status" value="1"/>
</dbReference>
<dbReference type="PROSITE" id="PS00383">
    <property type="entry name" value="TYR_PHOSPHATASE_1"/>
    <property type="match status" value="1"/>
</dbReference>
<accession>A0ABM4DJ53</accession>
<organism evidence="8 9">
    <name type="scientific">Hydra vulgaris</name>
    <name type="common">Hydra</name>
    <name type="synonym">Hydra attenuata</name>
    <dbReference type="NCBI Taxonomy" id="6087"/>
    <lineage>
        <taxon>Eukaryota</taxon>
        <taxon>Metazoa</taxon>
        <taxon>Cnidaria</taxon>
        <taxon>Hydrozoa</taxon>
        <taxon>Hydroidolina</taxon>
        <taxon>Anthoathecata</taxon>
        <taxon>Aplanulata</taxon>
        <taxon>Hydridae</taxon>
        <taxon>Hydra</taxon>
    </lineage>
</organism>
<keyword evidence="3" id="KW-0904">Protein phosphatase</keyword>
<dbReference type="PANTHER" id="PTHR45983:SF2">
    <property type="entry name" value="PROTEIN-TYROSINE-PHOSPHATASE"/>
    <property type="match status" value="1"/>
</dbReference>
<sequence>MLNHINGLKAFLQRYVDFIEQRKLNKDPAGNEFQLIKQQALEDRKKIPSIEGAKEVNKHKNRYKDILPYDYSRVVLPKEDSKDGSDYINANFIKDGSGNVSYIAAQAPMATTVYDFWRMIWTNDVKLVIMACKLIELGKPRCERYWPDDGQECWFNDIKVTLNGSRDYTKTLTLRDLKLQRNGKEKYLTQMHYTDWPDHGAPETTEPIIQLINLARKKHPDDNPPIVVHCSAGCGRTGAIIAIDYARKLLNLKKAYEVDVLSIVLDLRRQRPSMVQAKEQLEFLYEVIREMVSSELSKYTEPNEKETSNYVNINFVQKNVSSSKQNLTAESPRLVANERQQMTGLNINRNRSLYNSRPKKDDDPKVIHEENTHSYQAENCYQGNSRNQDKLFEQIKQQQYNQQNKDCKPSYMQQMSVDTLMQLKSNQVNCQGFNDAYLKNNTEKVKAKTTVIPPNTLLSTAALKLKNAQINDDIFQVLEPTKSTKPLEVVETSDNIFEKIEATCPFGKSEANYLAMKSDPKVQSAKLDTNNQSVSSVINSQAVKSQLPSTKYISENKHKNGNTDNYAVIEKIKANSFSNMELNNQPPYSSPPGGVIVPYAIVDIERNHIEQPQKTLSNTCKLTGGSVPPLPERTPESFIIVAPTNEKSEVHYRQNSCRDRRKNLPNISNALNDPYVLPQDLLDNVYNQQNKDKSKQDYSKVTDDPYVSPQDISASPTSKNWNLNKTINKILPNNTKKPTKTDSALMSFDNYGFNSLAFPNRISAKPKGMVAQPSHWKKYEVKYMGGKD</sequence>
<evidence type="ECO:0000313" key="9">
    <source>
        <dbReference type="RefSeq" id="XP_065674542.1"/>
    </source>
</evidence>
<dbReference type="InterPro" id="IPR047170">
    <property type="entry name" value="PTN12/18/22"/>
</dbReference>
<dbReference type="SUPFAM" id="SSF52799">
    <property type="entry name" value="(Phosphotyrosine protein) phosphatases II"/>
    <property type="match status" value="1"/>
</dbReference>
<dbReference type="SMART" id="SM00194">
    <property type="entry name" value="PTPc"/>
    <property type="match status" value="1"/>
</dbReference>
<dbReference type="Proteomes" id="UP001652625">
    <property type="component" value="Chromosome 14"/>
</dbReference>
<dbReference type="PROSITE" id="PS50055">
    <property type="entry name" value="TYR_PHOSPHATASE_PTP"/>
    <property type="match status" value="1"/>
</dbReference>
<dbReference type="Pfam" id="PF00102">
    <property type="entry name" value="Y_phosphatase"/>
    <property type="match status" value="1"/>
</dbReference>
<proteinExistence type="inferred from homology"/>
<dbReference type="InterPro" id="IPR029021">
    <property type="entry name" value="Prot-tyrosine_phosphatase-like"/>
</dbReference>
<dbReference type="EC" id="3.1.3.48" evidence="1"/>
<feature type="domain" description="Tyrosine-protein phosphatase" evidence="6">
    <location>
        <begin position="29"/>
        <end position="291"/>
    </location>
</feature>
<evidence type="ECO:0000259" key="7">
    <source>
        <dbReference type="PROSITE" id="PS50056"/>
    </source>
</evidence>
<feature type="compositionally biased region" description="Polar residues" evidence="5">
    <location>
        <begin position="710"/>
        <end position="719"/>
    </location>
</feature>
<dbReference type="PANTHER" id="PTHR45983">
    <property type="entry name" value="TYROSINE PHOSPHATSE N18, PUTATIVE-RELATED"/>
    <property type="match status" value="1"/>
</dbReference>
<evidence type="ECO:0000313" key="8">
    <source>
        <dbReference type="Proteomes" id="UP001652625"/>
    </source>
</evidence>
<keyword evidence="2" id="KW-0378">Hydrolase</keyword>
<evidence type="ECO:0000259" key="6">
    <source>
        <dbReference type="PROSITE" id="PS50055"/>
    </source>
</evidence>
<evidence type="ECO:0000256" key="2">
    <source>
        <dbReference type="ARBA" id="ARBA00022801"/>
    </source>
</evidence>
<name>A0ABM4DJ53_HYDVU</name>
<dbReference type="Gene3D" id="3.90.190.10">
    <property type="entry name" value="Protein tyrosine phosphatase superfamily"/>
    <property type="match status" value="1"/>
</dbReference>
<dbReference type="PROSITE" id="PS50056">
    <property type="entry name" value="TYR_PHOSPHATASE_2"/>
    <property type="match status" value="1"/>
</dbReference>
<dbReference type="PRINTS" id="PR00700">
    <property type="entry name" value="PRTYPHPHTASE"/>
</dbReference>